<dbReference type="AlphaFoldDB" id="W7HUK5"/>
<feature type="region of interest" description="Disordered" evidence="1">
    <location>
        <begin position="19"/>
        <end position="42"/>
    </location>
</feature>
<dbReference type="Proteomes" id="UP000024837">
    <property type="component" value="Unassembled WGS sequence"/>
</dbReference>
<evidence type="ECO:0000256" key="1">
    <source>
        <dbReference type="SAM" id="MobiDB-lite"/>
    </source>
</evidence>
<proteinExistence type="predicted"/>
<dbReference type="EMBL" id="KI966407">
    <property type="protein sequence ID" value="EWC47886.1"/>
    <property type="molecule type" value="Genomic_DNA"/>
</dbReference>
<dbReference type="HOGENOM" id="CLU_2372783_0_0_1"/>
<sequence>MGEVGELSAQPIEEDAEIERDVDNGRGKINVGGNGEFRTSSPPLQLADAVVDEKVDEISERRSLLETPESTALDGRQTAMRYPASGDRAKGKIQN</sequence>
<gene>
    <name evidence="2" type="ORF">DRE_02768</name>
</gene>
<reference evidence="2 3" key="1">
    <citation type="submission" date="2013-05" db="EMBL/GenBank/DDBJ databases">
        <title>Drechslerella stenobrocha genome reveals carnivorous origination and mechanical trapping mechanism of predatory fungi.</title>
        <authorList>
            <person name="Liu X."/>
            <person name="Zhang W."/>
            <person name="Liu K."/>
        </authorList>
    </citation>
    <scope>NUCLEOTIDE SEQUENCE [LARGE SCALE GENOMIC DNA]</scope>
    <source>
        <strain evidence="2 3">248</strain>
    </source>
</reference>
<evidence type="ECO:0000313" key="2">
    <source>
        <dbReference type="EMBL" id="EWC47886.1"/>
    </source>
</evidence>
<feature type="region of interest" description="Disordered" evidence="1">
    <location>
        <begin position="68"/>
        <end position="95"/>
    </location>
</feature>
<evidence type="ECO:0000313" key="3">
    <source>
        <dbReference type="Proteomes" id="UP000024837"/>
    </source>
</evidence>
<organism evidence="2 3">
    <name type="scientific">Drechslerella stenobrocha 248</name>
    <dbReference type="NCBI Taxonomy" id="1043628"/>
    <lineage>
        <taxon>Eukaryota</taxon>
        <taxon>Fungi</taxon>
        <taxon>Dikarya</taxon>
        <taxon>Ascomycota</taxon>
        <taxon>Pezizomycotina</taxon>
        <taxon>Orbiliomycetes</taxon>
        <taxon>Orbiliales</taxon>
        <taxon>Orbiliaceae</taxon>
        <taxon>Drechslerella</taxon>
    </lineage>
</organism>
<keyword evidence="3" id="KW-1185">Reference proteome</keyword>
<protein>
    <submittedName>
        <fullName evidence="2">Uncharacterized protein</fullName>
    </submittedName>
</protein>
<name>W7HUK5_9PEZI</name>
<accession>W7HUK5</accession>